<feature type="domain" description="Sporulation stage II protein D amidase enhancer LytB N-terminal" evidence="1">
    <location>
        <begin position="241"/>
        <end position="338"/>
    </location>
</feature>
<proteinExistence type="predicted"/>
<sequence>MTSIRRTCLATLGGLLIATSAFLSSPVSAARATPADPVVGVAIVIEGQGYGHGRGMSQYGAYGWATGSYGDQSIPAEQKAKDWTWILDHYYGGTQNALTAANKRMTVSLSAINGLQTAVISSDSKASVVLTGGPVVPGTYASLVAREISASGVRSTYTYRVYGSSKITCPSASDPLSAESGWTVVGEGTAKYGKPIVTFSVPNGDVPTTAPASLLGVCGSTGNVVHYRGTIFAANGSVGENRTVNDVPLEQYLRGVVPSESPASWGDTAGGLGINALRAQAVAARSYSLAQGRYTYAKTCDTQSCQVYLGAAARNTAKGTLTIREDSRTDRAIADTALTIRVRPDKPTVPVVTEFSSSNGARNAGVYFPAVDDPGDSADGNPHAKWTRVVSLSNLAARLGLSTITKVEMILGTQANVTPAWDVSIKFYNGTQSVTKTGAWLENAYTLNSKSVNVRLITSDFVSADDFVFIGDSVGESIAGQSVLGTGELPELLTEMFNSTSYFALTNRCTVGRCPSGVADGLSVANALTGSPDFALVALGYNDNQSTLGAEIDQVMTSLVAKGIRSVGWVTMSERRTTNGISNYAAGNAALRAAKKRWPQLRIFDWDAASIGGPRNRWFAKDDNVHLTTSGQAEFAIWLRDRAIELAGGTPSAPQWVAKVGPGVNLRIPVLGEKGIPSTGVSAVSLNITASGADAAGFITVWPCNSTQPSTPNLYFRSAQLVTGEVLAAIDGTGKVCVASSTPAHIYVDVNGYFTAGFRATSLQRVVDTRADSAQGLRSVTKVKLAAKQVLRVKMTNLVVAGVPAAGVGAVVLNITAVNSVSSGYITAYNCEKRPRLWNLSFSKNTPAAAMAIVPVKSLTGEVCIYSSAATDIMVDIGGWFAAADFGIIAPQRIADTRESSPQGLISVDKVMISGTKQLTLKLTDLTEVPMPSDRIQAVVLRVSAKALTMNGYVTVYPCGDRPRKVSVRLIAGQTSGNTVIVPLQQTTGRICVYSSALTDVIVDIAGWIANGKGYKTLSPVMISDTSKGIGAVPGR</sequence>
<evidence type="ECO:0000259" key="1">
    <source>
        <dbReference type="Pfam" id="PF08486"/>
    </source>
</evidence>
<organism evidence="2">
    <name type="scientific">freshwater metagenome</name>
    <dbReference type="NCBI Taxonomy" id="449393"/>
    <lineage>
        <taxon>unclassified sequences</taxon>
        <taxon>metagenomes</taxon>
        <taxon>ecological metagenomes</taxon>
    </lineage>
</organism>
<name>A0A6J6CAM3_9ZZZZ</name>
<dbReference type="EMBL" id="CAEZSL010000128">
    <property type="protein sequence ID" value="CAB4548472.1"/>
    <property type="molecule type" value="Genomic_DNA"/>
</dbReference>
<dbReference type="InterPro" id="IPR036514">
    <property type="entry name" value="SGNH_hydro_sf"/>
</dbReference>
<reference evidence="2" key="1">
    <citation type="submission" date="2020-05" db="EMBL/GenBank/DDBJ databases">
        <authorList>
            <person name="Chiriac C."/>
            <person name="Salcher M."/>
            <person name="Ghai R."/>
            <person name="Kavagutti S V."/>
        </authorList>
    </citation>
    <scope>NUCLEOTIDE SEQUENCE</scope>
</reference>
<dbReference type="Pfam" id="PF08486">
    <property type="entry name" value="SpoIID"/>
    <property type="match status" value="1"/>
</dbReference>
<evidence type="ECO:0000313" key="2">
    <source>
        <dbReference type="EMBL" id="CAB4548472.1"/>
    </source>
</evidence>
<dbReference type="SUPFAM" id="SSF52266">
    <property type="entry name" value="SGNH hydrolase"/>
    <property type="match status" value="1"/>
</dbReference>
<accession>A0A6J6CAM3</accession>
<dbReference type="InterPro" id="IPR013693">
    <property type="entry name" value="SpoIID/LytB_N"/>
</dbReference>
<dbReference type="AlphaFoldDB" id="A0A6J6CAM3"/>
<gene>
    <name evidence="2" type="ORF">UFOPK1421_01114</name>
</gene>
<dbReference type="Gene3D" id="3.40.50.1110">
    <property type="entry name" value="SGNH hydrolase"/>
    <property type="match status" value="1"/>
</dbReference>
<protein>
    <submittedName>
        <fullName evidence="2">Unannotated protein</fullName>
    </submittedName>
</protein>